<gene>
    <name evidence="1" type="ORF">RW010310_036</name>
</gene>
<evidence type="ECO:0000313" key="1">
    <source>
        <dbReference type="EMBL" id="AOO15737.1"/>
    </source>
</evidence>
<organism evidence="1 2">
    <name type="scientific">Cyanophage S-RIM12 isolate RW_01_0310</name>
    <dbReference type="NCBI Taxonomy" id="2790347"/>
    <lineage>
        <taxon>Viruses</taxon>
        <taxon>Duplodnaviria</taxon>
        <taxon>Heunggongvirae</taxon>
        <taxon>Uroviricota</taxon>
        <taxon>Caudoviricetes</taxon>
        <taxon>Pantevenvirales</taxon>
        <taxon>Kyanoviridae</taxon>
        <taxon>Brizovirus</taxon>
        <taxon>Brizovirus rhodeisland01</taxon>
    </lineage>
</organism>
<protein>
    <recommendedName>
        <fullName evidence="3">Virion structural protein</fullName>
    </recommendedName>
</protein>
<proteinExistence type="predicted"/>
<sequence length="368" mass="40047">MSTIRVDELRALSDNDFSINVSPNDNFEIQGTIEFDSGASFSVPVGTTAQRPTSPVGGMLRYNSTLERLEFYDGTVWQNFIGSSAAPNGATEATAVTSVQALYDAGQVTDGSYWINFDGTARQYFVPLNSHPYYILMGNWGGGADKFFQNASALSGNQLNGVGDNTPTGNWANNGTYGYYRQAGGSDFKYATMDARGIQYRYVKMKFNLYNYHSNDGVTSRNFLGITSSVGDGVTIMRDDSAVGDAQHIFTYYSAISNNDSNGCPSATPTFPSHVRVGTNPGGFMGSRFCCFSREGSSYTTEYVRNFTPYAGDSSGGTAPNAFTGDAWYEMDLSINYPHNLHCVIHSDQDSGNEDTYIKRGVVLVRPA</sequence>
<dbReference type="Proteomes" id="UP000226226">
    <property type="component" value="Segment"/>
</dbReference>
<evidence type="ECO:0008006" key="3">
    <source>
        <dbReference type="Google" id="ProtNLM"/>
    </source>
</evidence>
<dbReference type="EMBL" id="KX349310">
    <property type="protein sequence ID" value="AOO15737.1"/>
    <property type="molecule type" value="Genomic_DNA"/>
</dbReference>
<accession>A0A1D7SPZ1</accession>
<name>A0A1D7SPZ1_9CAUD</name>
<keyword evidence="2" id="KW-1185">Reference proteome</keyword>
<reference evidence="1 2" key="1">
    <citation type="journal article" date="2016" name="Environ. Microbiol.">
        <title>Genomic diversification of marine cyanophages into stable ecotypes.</title>
        <authorList>
            <person name="Marston M.F."/>
            <person name="Martiny J.B."/>
        </authorList>
    </citation>
    <scope>NUCLEOTIDE SEQUENCE [LARGE SCALE GENOMIC DNA]</scope>
    <source>
        <strain evidence="1">RW_01_0310</strain>
    </source>
</reference>
<evidence type="ECO:0000313" key="2">
    <source>
        <dbReference type="Proteomes" id="UP000226226"/>
    </source>
</evidence>